<accession>A0A9X4JUP4</accession>
<name>A0A9X4JUP4_9FIRM</name>
<evidence type="ECO:0000313" key="5">
    <source>
        <dbReference type="Proteomes" id="UP001154312"/>
    </source>
</evidence>
<feature type="domain" description="NADPH-dependent FMN reductase-like" evidence="3">
    <location>
        <begin position="1"/>
        <end position="107"/>
    </location>
</feature>
<dbReference type="SUPFAM" id="SSF52218">
    <property type="entry name" value="Flavoproteins"/>
    <property type="match status" value="1"/>
</dbReference>
<keyword evidence="2" id="KW-0288">FMN</keyword>
<reference evidence="4" key="1">
    <citation type="submission" date="2022-02" db="EMBL/GenBank/DDBJ databases">
        <authorList>
            <person name="Leng L."/>
        </authorList>
    </citation>
    <scope>NUCLEOTIDE SEQUENCE</scope>
    <source>
        <strain evidence="4">JI</strain>
    </source>
</reference>
<dbReference type="GO" id="GO:0016491">
    <property type="term" value="F:oxidoreductase activity"/>
    <property type="evidence" value="ECO:0007669"/>
    <property type="project" value="InterPro"/>
</dbReference>
<organism evidence="4 5">
    <name type="scientific">Pelotomaculum isophthalicicum JI</name>
    <dbReference type="NCBI Taxonomy" id="947010"/>
    <lineage>
        <taxon>Bacteria</taxon>
        <taxon>Bacillati</taxon>
        <taxon>Bacillota</taxon>
        <taxon>Clostridia</taxon>
        <taxon>Eubacteriales</taxon>
        <taxon>Desulfotomaculaceae</taxon>
        <taxon>Pelotomaculum</taxon>
    </lineage>
</organism>
<evidence type="ECO:0000256" key="2">
    <source>
        <dbReference type="ARBA" id="ARBA00022643"/>
    </source>
</evidence>
<dbReference type="RefSeq" id="WP_277445102.1">
    <property type="nucleotide sequence ID" value="NZ_JAKOAV010000036.1"/>
</dbReference>
<dbReference type="PANTHER" id="PTHR43278:SF2">
    <property type="entry name" value="IRON-SULFUR FLAVOPROTEIN"/>
    <property type="match status" value="1"/>
</dbReference>
<dbReference type="InterPro" id="IPR005025">
    <property type="entry name" value="FMN_Rdtase-like_dom"/>
</dbReference>
<keyword evidence="5" id="KW-1185">Reference proteome</keyword>
<keyword evidence="1" id="KW-0285">Flavoprotein</keyword>
<comment type="caution">
    <text evidence="4">The sequence shown here is derived from an EMBL/GenBank/DDBJ whole genome shotgun (WGS) entry which is preliminary data.</text>
</comment>
<evidence type="ECO:0000313" key="4">
    <source>
        <dbReference type="EMBL" id="MDF9409610.1"/>
    </source>
</evidence>
<dbReference type="InterPro" id="IPR051796">
    <property type="entry name" value="ISF_SsuE-like"/>
</dbReference>
<gene>
    <name evidence="4" type="ORF">L7E55_14835</name>
</gene>
<evidence type="ECO:0000259" key="3">
    <source>
        <dbReference type="Pfam" id="PF03358"/>
    </source>
</evidence>
<protein>
    <submittedName>
        <fullName evidence="4">Flavodoxin family protein</fullName>
    </submittedName>
</protein>
<dbReference type="InterPro" id="IPR029039">
    <property type="entry name" value="Flavoprotein-like_sf"/>
</dbReference>
<dbReference type="Proteomes" id="UP001154312">
    <property type="component" value="Unassembled WGS sequence"/>
</dbReference>
<dbReference type="Pfam" id="PF03358">
    <property type="entry name" value="FMN_red"/>
    <property type="match status" value="1"/>
</dbReference>
<dbReference type="Gene3D" id="3.40.50.360">
    <property type="match status" value="1"/>
</dbReference>
<sequence length="216" mass="24584">MKVLAINGSPRKTWNTATLLNKALEGAASQGAETELIHLYDLNFKGCLSCFACKIKGSKSYGKCAANDDLSPILKKVEEADAIILGSPIYFRTVSGEMKAFLERLMFPYITYTDPPHSLFPKRINTGFIYTMNYTQEQIEEYGLDQHLGVNEMVLQMIFGDSETIYSFDTYQFEDYLKVVADRFNPEKKAKQRKDVFPNDCEKAFEMGARFVRNAK</sequence>
<dbReference type="AlphaFoldDB" id="A0A9X4JUP4"/>
<evidence type="ECO:0000256" key="1">
    <source>
        <dbReference type="ARBA" id="ARBA00022630"/>
    </source>
</evidence>
<proteinExistence type="predicted"/>
<dbReference type="EMBL" id="JAKOAV010000036">
    <property type="protein sequence ID" value="MDF9409610.1"/>
    <property type="molecule type" value="Genomic_DNA"/>
</dbReference>
<dbReference type="PANTHER" id="PTHR43278">
    <property type="entry name" value="NAD(P)H-DEPENDENT FMN-CONTAINING OXIDOREDUCTASE YWQN-RELATED"/>
    <property type="match status" value="1"/>
</dbReference>